<sequence length="414" mass="45346">MDADVVVVGAGIVGVSVGIHLALRSRKVVVVDRRLPGEETSHGNAGLIERASVVPYAFPRELSTLLRYAANGQTAMRYDLRSLPSFAPWLLRYWRESGPARLARASADMLPLIASSVTEHDRIIALAGLDALVKTGGWIEAYRSEEGLARRLEVCRRLADRYDLKMEALDQTGLSKTEPGVKPGFFGGIHWIDPKSVTNPGLLTKGYARLLESMGSTVAQGTVSAISRRAEGWQVQLEGGDLFARDVVIAQGPWSTQLIGPLGYRIPLLSKRGYHMHYQAENPVAQRFPVADAEVGYVVAPMQFGLRLTTGVELTDPSRPPNTIQLDRAEGHARTIFGLGRRLEDKPWVGHRPCTPDMRPVIGPAPRHAGLWFAFGHNHHGLTLGPVTGRLLAEMMTGETPFTDPTPYSPARFE</sequence>
<dbReference type="GO" id="GO:0005737">
    <property type="term" value="C:cytoplasm"/>
    <property type="evidence" value="ECO:0007669"/>
    <property type="project" value="TreeGrafter"/>
</dbReference>
<evidence type="ECO:0000313" key="4">
    <source>
        <dbReference type="EMBL" id="KVA10691.1"/>
    </source>
</evidence>
<feature type="domain" description="FAD dependent oxidoreductase" evidence="3">
    <location>
        <begin position="4"/>
        <end position="395"/>
    </location>
</feature>
<dbReference type="Pfam" id="PF01266">
    <property type="entry name" value="DAO"/>
    <property type="match status" value="1"/>
</dbReference>
<keyword evidence="2" id="KW-0812">Transmembrane</keyword>
<dbReference type="EMBL" id="LOTQ01000009">
    <property type="protein sequence ID" value="KVA10691.1"/>
    <property type="molecule type" value="Genomic_DNA"/>
</dbReference>
<keyword evidence="2" id="KW-1133">Transmembrane helix</keyword>
<name>A0AAP1C6M1_9BURK</name>
<protein>
    <submittedName>
        <fullName evidence="4">Amino acid dehydrogenase</fullName>
    </submittedName>
</protein>
<dbReference type="AlphaFoldDB" id="A0AAP1C6M1"/>
<dbReference type="InterPro" id="IPR006076">
    <property type="entry name" value="FAD-dep_OxRdtase"/>
</dbReference>
<dbReference type="GO" id="GO:0016491">
    <property type="term" value="F:oxidoreductase activity"/>
    <property type="evidence" value="ECO:0007669"/>
    <property type="project" value="UniProtKB-KW"/>
</dbReference>
<dbReference type="SUPFAM" id="SSF51905">
    <property type="entry name" value="FAD/NAD(P)-binding domain"/>
    <property type="match status" value="1"/>
</dbReference>
<accession>A0AAP1C6M1</accession>
<keyword evidence="1" id="KW-0560">Oxidoreductase</keyword>
<dbReference type="Gene3D" id="3.30.9.10">
    <property type="entry name" value="D-Amino Acid Oxidase, subunit A, domain 2"/>
    <property type="match status" value="1"/>
</dbReference>
<keyword evidence="2" id="KW-0472">Membrane</keyword>
<proteinExistence type="predicted"/>
<dbReference type="Gene3D" id="3.50.50.60">
    <property type="entry name" value="FAD/NAD(P)-binding domain"/>
    <property type="match status" value="2"/>
</dbReference>
<evidence type="ECO:0000313" key="5">
    <source>
        <dbReference type="Proteomes" id="UP000056450"/>
    </source>
</evidence>
<dbReference type="Proteomes" id="UP000056450">
    <property type="component" value="Unassembled WGS sequence"/>
</dbReference>
<dbReference type="PANTHER" id="PTHR13847:SF289">
    <property type="entry name" value="GLYCINE OXIDASE"/>
    <property type="match status" value="1"/>
</dbReference>
<dbReference type="RefSeq" id="WP_059544879.1">
    <property type="nucleotide sequence ID" value="NZ_LOTQ01000009.1"/>
</dbReference>
<comment type="caution">
    <text evidence="4">The sequence shown here is derived from an EMBL/GenBank/DDBJ whole genome shotgun (WGS) entry which is preliminary data.</text>
</comment>
<dbReference type="SUPFAM" id="SSF54373">
    <property type="entry name" value="FAD-linked reductases, C-terminal domain"/>
    <property type="match status" value="1"/>
</dbReference>
<evidence type="ECO:0000256" key="1">
    <source>
        <dbReference type="ARBA" id="ARBA00023002"/>
    </source>
</evidence>
<gene>
    <name evidence="4" type="ORF">WI41_10965</name>
</gene>
<dbReference type="InterPro" id="IPR036188">
    <property type="entry name" value="FAD/NAD-bd_sf"/>
</dbReference>
<feature type="transmembrane region" description="Helical" evidence="2">
    <location>
        <begin position="6"/>
        <end position="23"/>
    </location>
</feature>
<organism evidence="4 5">
    <name type="scientific">Burkholderia latens</name>
    <dbReference type="NCBI Taxonomy" id="488446"/>
    <lineage>
        <taxon>Bacteria</taxon>
        <taxon>Pseudomonadati</taxon>
        <taxon>Pseudomonadota</taxon>
        <taxon>Betaproteobacteria</taxon>
        <taxon>Burkholderiales</taxon>
        <taxon>Burkholderiaceae</taxon>
        <taxon>Burkholderia</taxon>
        <taxon>Burkholderia cepacia complex</taxon>
    </lineage>
</organism>
<evidence type="ECO:0000256" key="2">
    <source>
        <dbReference type="SAM" id="Phobius"/>
    </source>
</evidence>
<dbReference type="PANTHER" id="PTHR13847">
    <property type="entry name" value="SARCOSINE DEHYDROGENASE-RELATED"/>
    <property type="match status" value="1"/>
</dbReference>
<evidence type="ECO:0000259" key="3">
    <source>
        <dbReference type="Pfam" id="PF01266"/>
    </source>
</evidence>
<reference evidence="4 5" key="1">
    <citation type="submission" date="2015-11" db="EMBL/GenBank/DDBJ databases">
        <title>Expanding the genomic diversity of Burkholderia species for the development of highly accurate diagnostics.</title>
        <authorList>
            <person name="Sahl J."/>
            <person name="Keim P."/>
            <person name="Wagner D."/>
        </authorList>
    </citation>
    <scope>NUCLEOTIDE SEQUENCE [LARGE SCALE GENOMIC DNA]</scope>
    <source>
        <strain evidence="4 5">RF32-BP12</strain>
    </source>
</reference>